<dbReference type="Gene3D" id="1.10.357.10">
    <property type="entry name" value="Tetracycline Repressor, domain 2"/>
    <property type="match status" value="1"/>
</dbReference>
<keyword evidence="3" id="KW-0805">Transcription regulation</keyword>
<dbReference type="SUPFAM" id="SSF48498">
    <property type="entry name" value="Tetracyclin repressor-like, C-terminal domain"/>
    <property type="match status" value="1"/>
</dbReference>
<keyword evidence="4 6" id="KW-0238">DNA-binding</keyword>
<keyword evidence="9" id="KW-1185">Reference proteome</keyword>
<dbReference type="InterPro" id="IPR004111">
    <property type="entry name" value="Repressor_TetR_C"/>
</dbReference>
<proteinExistence type="predicted"/>
<reference evidence="9" key="1">
    <citation type="journal article" date="2022" name="Int. J. Syst. Evol. Microbiol.">
        <title>Anaeromyxobacter oryzae sp. nov., Anaeromyxobacter diazotrophicus sp. nov. and Anaeromyxobacter paludicola sp. nov., isolated from paddy soils.</title>
        <authorList>
            <person name="Itoh H."/>
            <person name="Xu Z."/>
            <person name="Mise K."/>
            <person name="Masuda Y."/>
            <person name="Ushijima N."/>
            <person name="Hayakawa C."/>
            <person name="Shiratori Y."/>
            <person name="Senoo K."/>
        </authorList>
    </citation>
    <scope>NUCLEOTIDE SEQUENCE [LARGE SCALE GENOMIC DNA]</scope>
    <source>
        <strain evidence="9">Red232</strain>
    </source>
</reference>
<organism evidence="8 9">
    <name type="scientific">Anaeromyxobacter oryzae</name>
    <dbReference type="NCBI Taxonomy" id="2918170"/>
    <lineage>
        <taxon>Bacteria</taxon>
        <taxon>Pseudomonadati</taxon>
        <taxon>Myxococcota</taxon>
        <taxon>Myxococcia</taxon>
        <taxon>Myxococcales</taxon>
        <taxon>Cystobacterineae</taxon>
        <taxon>Anaeromyxobacteraceae</taxon>
        <taxon>Anaeromyxobacter</taxon>
    </lineage>
</organism>
<dbReference type="PANTHER" id="PTHR30055">
    <property type="entry name" value="HTH-TYPE TRANSCRIPTIONAL REGULATOR RUTR"/>
    <property type="match status" value="1"/>
</dbReference>
<evidence type="ECO:0000256" key="2">
    <source>
        <dbReference type="ARBA" id="ARBA00022491"/>
    </source>
</evidence>
<dbReference type="PANTHER" id="PTHR30055:SF151">
    <property type="entry name" value="TRANSCRIPTIONAL REGULATORY PROTEIN"/>
    <property type="match status" value="1"/>
</dbReference>
<dbReference type="InterPro" id="IPR001647">
    <property type="entry name" value="HTH_TetR"/>
</dbReference>
<evidence type="ECO:0000313" key="9">
    <source>
        <dbReference type="Proteomes" id="UP001162891"/>
    </source>
</evidence>
<keyword evidence="2" id="KW-0678">Repressor</keyword>
<evidence type="ECO:0000256" key="4">
    <source>
        <dbReference type="ARBA" id="ARBA00023125"/>
    </source>
</evidence>
<sequence>MSFVPYRDTRPARRQPLDRAQIVQAALGLLDEVGLDELTMRRLGERLGVKAASLYRHVRDKDELLILLADEISGRIPAPSAEGPWKARLTEMAHNYRRGLASHRDAARLLAITAPFGPRRLRHIETMLGILRSAGLSGRDAARIAHHLNNFVTEFAADEGRYATAAAAVGSRRKLFAEARKHFRALPPEEFPVLVQLADHLVEDDPDAQFELGVDVWIRGIEWLASADR</sequence>
<evidence type="ECO:0000256" key="3">
    <source>
        <dbReference type="ARBA" id="ARBA00023015"/>
    </source>
</evidence>
<accession>A0ABM7X0C4</accession>
<name>A0ABM7X0C4_9BACT</name>
<feature type="DNA-binding region" description="H-T-H motif" evidence="6">
    <location>
        <begin position="39"/>
        <end position="58"/>
    </location>
</feature>
<feature type="domain" description="HTH tetR-type" evidence="7">
    <location>
        <begin position="16"/>
        <end position="76"/>
    </location>
</feature>
<dbReference type="Proteomes" id="UP001162891">
    <property type="component" value="Chromosome"/>
</dbReference>
<comment type="function">
    <text evidence="1">TetR is the repressor of the tetracycline resistance element; its N-terminal region forms a helix-turn-helix structure and binds DNA. Binding of tetracycline to TetR reduces the repressor affinity for the tetracycline resistance gene (tetA) promoter operator sites.</text>
</comment>
<evidence type="ECO:0000256" key="1">
    <source>
        <dbReference type="ARBA" id="ARBA00002856"/>
    </source>
</evidence>
<dbReference type="PRINTS" id="PR00455">
    <property type="entry name" value="HTHTETR"/>
</dbReference>
<dbReference type="PRINTS" id="PR00400">
    <property type="entry name" value="TETREPRESSOR"/>
</dbReference>
<gene>
    <name evidence="8" type="ORF">AMOR_41620</name>
</gene>
<evidence type="ECO:0000256" key="5">
    <source>
        <dbReference type="ARBA" id="ARBA00023163"/>
    </source>
</evidence>
<dbReference type="RefSeq" id="WP_248353727.1">
    <property type="nucleotide sequence ID" value="NZ_AP025591.1"/>
</dbReference>
<dbReference type="InterPro" id="IPR036271">
    <property type="entry name" value="Tet_transcr_reg_TetR-rel_C_sf"/>
</dbReference>
<dbReference type="PROSITE" id="PS50977">
    <property type="entry name" value="HTH_TETR_2"/>
    <property type="match status" value="1"/>
</dbReference>
<dbReference type="Pfam" id="PF02909">
    <property type="entry name" value="TetR_C_1"/>
    <property type="match status" value="1"/>
</dbReference>
<evidence type="ECO:0000259" key="7">
    <source>
        <dbReference type="PROSITE" id="PS50977"/>
    </source>
</evidence>
<protein>
    <submittedName>
        <fullName evidence="8">TetR family transcriptional regulator</fullName>
    </submittedName>
</protein>
<dbReference type="EMBL" id="AP025591">
    <property type="protein sequence ID" value="BDG05166.1"/>
    <property type="molecule type" value="Genomic_DNA"/>
</dbReference>
<dbReference type="InterPro" id="IPR050109">
    <property type="entry name" value="HTH-type_TetR-like_transc_reg"/>
</dbReference>
<dbReference type="SUPFAM" id="SSF46689">
    <property type="entry name" value="Homeodomain-like"/>
    <property type="match status" value="1"/>
</dbReference>
<evidence type="ECO:0000313" key="8">
    <source>
        <dbReference type="EMBL" id="BDG05166.1"/>
    </source>
</evidence>
<keyword evidence="5" id="KW-0804">Transcription</keyword>
<dbReference type="InterPro" id="IPR009057">
    <property type="entry name" value="Homeodomain-like_sf"/>
</dbReference>
<evidence type="ECO:0000256" key="6">
    <source>
        <dbReference type="PROSITE-ProRule" id="PRU00335"/>
    </source>
</evidence>
<dbReference type="Pfam" id="PF00440">
    <property type="entry name" value="TetR_N"/>
    <property type="match status" value="1"/>
</dbReference>
<dbReference type="InterPro" id="IPR003012">
    <property type="entry name" value="Tet_transcr_reg_TetR"/>
</dbReference>